<evidence type="ECO:0000256" key="1">
    <source>
        <dbReference type="SAM" id="MobiDB-lite"/>
    </source>
</evidence>
<sequence length="88" mass="9344">MLEHVDAGEGAAASEEAENRNSIKIDISAEMNEMWIGFSDVDYDGLGHGQVDGTLCNQSGTFSPEKVGAVQCPTQQDAAVFNKKHACA</sequence>
<name>A0A0N4XTG2_NIPBR</name>
<evidence type="ECO:0000313" key="4">
    <source>
        <dbReference type="WBParaSite" id="NBR_0000588601-mRNA-1"/>
    </source>
</evidence>
<keyword evidence="3" id="KW-1185">Reference proteome</keyword>
<dbReference type="EMBL" id="UYSL01019763">
    <property type="protein sequence ID" value="VDL69476.1"/>
    <property type="molecule type" value="Genomic_DNA"/>
</dbReference>
<proteinExistence type="predicted"/>
<protein>
    <submittedName>
        <fullName evidence="4">Lectin_legB domain-containing protein</fullName>
    </submittedName>
</protein>
<accession>A0A0N4XTG2</accession>
<dbReference type="AlphaFoldDB" id="A0A0N4XTG2"/>
<feature type="region of interest" description="Disordered" evidence="1">
    <location>
        <begin position="1"/>
        <end position="21"/>
    </location>
</feature>
<organism evidence="4">
    <name type="scientific">Nippostrongylus brasiliensis</name>
    <name type="common">Rat hookworm</name>
    <dbReference type="NCBI Taxonomy" id="27835"/>
    <lineage>
        <taxon>Eukaryota</taxon>
        <taxon>Metazoa</taxon>
        <taxon>Ecdysozoa</taxon>
        <taxon>Nematoda</taxon>
        <taxon>Chromadorea</taxon>
        <taxon>Rhabditida</taxon>
        <taxon>Rhabditina</taxon>
        <taxon>Rhabditomorpha</taxon>
        <taxon>Strongyloidea</taxon>
        <taxon>Heligmosomidae</taxon>
        <taxon>Nippostrongylus</taxon>
    </lineage>
</organism>
<dbReference type="WBParaSite" id="NBR_0000588601-mRNA-1">
    <property type="protein sequence ID" value="NBR_0000588601-mRNA-1"/>
    <property type="gene ID" value="NBR_0000588601"/>
</dbReference>
<gene>
    <name evidence="2" type="ORF">NBR_LOCUS5887</name>
</gene>
<dbReference type="Proteomes" id="UP000271162">
    <property type="component" value="Unassembled WGS sequence"/>
</dbReference>
<reference evidence="2 3" key="2">
    <citation type="submission" date="2018-11" db="EMBL/GenBank/DDBJ databases">
        <authorList>
            <consortium name="Pathogen Informatics"/>
        </authorList>
    </citation>
    <scope>NUCLEOTIDE SEQUENCE [LARGE SCALE GENOMIC DNA]</scope>
</reference>
<reference evidence="4" key="1">
    <citation type="submission" date="2017-02" db="UniProtKB">
        <authorList>
            <consortium name="WormBaseParasite"/>
        </authorList>
    </citation>
    <scope>IDENTIFICATION</scope>
</reference>
<evidence type="ECO:0000313" key="2">
    <source>
        <dbReference type="EMBL" id="VDL69476.1"/>
    </source>
</evidence>
<evidence type="ECO:0000313" key="3">
    <source>
        <dbReference type="Proteomes" id="UP000271162"/>
    </source>
</evidence>